<reference evidence="3" key="1">
    <citation type="submission" date="2017-02" db="EMBL/GenBank/DDBJ databases">
        <title>Complete genome sequence of Cupriavidus necator strain NH9, a 3-chlorobenzoate degrader.</title>
        <authorList>
            <person name="Moriuchi R."/>
            <person name="Dohra H."/>
            <person name="Ogawa N."/>
        </authorList>
    </citation>
    <scope>NUCLEOTIDE SEQUENCE [LARGE SCALE GENOMIC DNA]</scope>
    <source>
        <strain evidence="3">NH9</strain>
    </source>
</reference>
<evidence type="ECO:0000313" key="2">
    <source>
        <dbReference type="EMBL" id="AQV94465.1"/>
    </source>
</evidence>
<gene>
    <name evidence="2" type="ORF">BJN34_11255</name>
</gene>
<protein>
    <submittedName>
        <fullName evidence="2">Uncharacterized protein</fullName>
    </submittedName>
</protein>
<organism evidence="2 3">
    <name type="scientific">Cupriavidus necator</name>
    <name type="common">Alcaligenes eutrophus</name>
    <name type="synonym">Ralstonia eutropha</name>
    <dbReference type="NCBI Taxonomy" id="106590"/>
    <lineage>
        <taxon>Bacteria</taxon>
        <taxon>Pseudomonadati</taxon>
        <taxon>Pseudomonadota</taxon>
        <taxon>Betaproteobacteria</taxon>
        <taxon>Burkholderiales</taxon>
        <taxon>Burkholderiaceae</taxon>
        <taxon>Cupriavidus</taxon>
    </lineage>
</organism>
<keyword evidence="1" id="KW-0812">Transmembrane</keyword>
<name>A0A1U9UQN7_CUPNE</name>
<dbReference type="RefSeq" id="WP_078196691.1">
    <property type="nucleotide sequence ID" value="NZ_CP017757.2"/>
</dbReference>
<dbReference type="EMBL" id="CP017757">
    <property type="protein sequence ID" value="AQV94465.1"/>
    <property type="molecule type" value="Genomic_DNA"/>
</dbReference>
<dbReference type="KEGG" id="cuh:BJN34_11255"/>
<feature type="transmembrane region" description="Helical" evidence="1">
    <location>
        <begin position="21"/>
        <end position="40"/>
    </location>
</feature>
<proteinExistence type="predicted"/>
<feature type="transmembrane region" description="Helical" evidence="1">
    <location>
        <begin position="52"/>
        <end position="71"/>
    </location>
</feature>
<evidence type="ECO:0000256" key="1">
    <source>
        <dbReference type="SAM" id="Phobius"/>
    </source>
</evidence>
<dbReference type="Proteomes" id="UP000189627">
    <property type="component" value="Chromosome 1"/>
</dbReference>
<dbReference type="AlphaFoldDB" id="A0A1U9UQN7"/>
<dbReference type="OrthoDB" id="8964452at2"/>
<evidence type="ECO:0000313" key="3">
    <source>
        <dbReference type="Proteomes" id="UP000189627"/>
    </source>
</evidence>
<accession>A0A1U9UQN7</accession>
<keyword evidence="1" id="KW-1133">Transmembrane helix</keyword>
<keyword evidence="1" id="KW-0472">Membrane</keyword>
<sequence>MPIELPEPSSDKERPTPLNPIVWLVLLLGGLAGGVAWTLLTWPKGQPTGTPWFWMRLLGYPTLAWAALFGIRLHFHEEDSNHLAAREEIRQADREEAIVFGTEPLAVLGAVYLCAMGTDGVPGRISQKEAALRARTLERRMPAVRHTRLVLGEDGGSIDRYRQTFQALLQAVDAPLRTLPPRAPFDVQLQLPREADPESLLTAWNTCWGNCDLRPAETRLAPASEGLMTLDTWLDEYGGPALEKFTLFIAVQLHDKPPENSGEAAAALLLGWAPLAERRDLAPIAMLHRPVACETDGIAEAMTTAALFGRVKPEDLPHLWQSGLSRSDKAALLKVGSEVALGAAREDELPGVHDIDAAIGNPRAAAGWFATALAIEQAQQTQSPQLIACRERALRLAVVRPVAHQSRTETT</sequence>